<evidence type="ECO:0000313" key="3">
    <source>
        <dbReference type="Proteomes" id="UP001595632"/>
    </source>
</evidence>
<evidence type="ECO:0000256" key="1">
    <source>
        <dbReference type="SAM" id="MobiDB-lite"/>
    </source>
</evidence>
<sequence>MANENGKTVVKFLRDHEVQDEHRGTDKATWFRKGARKSLEDRSAQHFIERGIAVPAGPTKRRSKS</sequence>
<organism evidence="2 3">
    <name type="scientific">Psychromarinibacter halotolerans</name>
    <dbReference type="NCBI Taxonomy" id="1775175"/>
    <lineage>
        <taxon>Bacteria</taxon>
        <taxon>Pseudomonadati</taxon>
        <taxon>Pseudomonadota</taxon>
        <taxon>Alphaproteobacteria</taxon>
        <taxon>Rhodobacterales</taxon>
        <taxon>Paracoccaceae</taxon>
        <taxon>Psychromarinibacter</taxon>
    </lineage>
</organism>
<comment type="caution">
    <text evidence="2">The sequence shown here is derived from an EMBL/GenBank/DDBJ whole genome shotgun (WGS) entry which is preliminary data.</text>
</comment>
<accession>A0ABV7GVN6</accession>
<dbReference type="EMBL" id="JBHRTB010000010">
    <property type="protein sequence ID" value="MFC3145307.1"/>
    <property type="molecule type" value="Genomic_DNA"/>
</dbReference>
<reference evidence="3" key="1">
    <citation type="journal article" date="2019" name="Int. J. Syst. Evol. Microbiol.">
        <title>The Global Catalogue of Microorganisms (GCM) 10K type strain sequencing project: providing services to taxonomists for standard genome sequencing and annotation.</title>
        <authorList>
            <consortium name="The Broad Institute Genomics Platform"/>
            <consortium name="The Broad Institute Genome Sequencing Center for Infectious Disease"/>
            <person name="Wu L."/>
            <person name="Ma J."/>
        </authorList>
    </citation>
    <scope>NUCLEOTIDE SEQUENCE [LARGE SCALE GENOMIC DNA]</scope>
    <source>
        <strain evidence="3">KCTC 52366</strain>
    </source>
</reference>
<name>A0ABV7GVN6_9RHOB</name>
<proteinExistence type="predicted"/>
<feature type="region of interest" description="Disordered" evidence="1">
    <location>
        <begin position="42"/>
        <end position="65"/>
    </location>
</feature>
<evidence type="ECO:0000313" key="2">
    <source>
        <dbReference type="EMBL" id="MFC3145307.1"/>
    </source>
</evidence>
<dbReference type="RefSeq" id="WP_275635139.1">
    <property type="nucleotide sequence ID" value="NZ_JARGYD010000020.1"/>
</dbReference>
<dbReference type="Proteomes" id="UP001595632">
    <property type="component" value="Unassembled WGS sequence"/>
</dbReference>
<protein>
    <submittedName>
        <fullName evidence="2">Uncharacterized protein</fullName>
    </submittedName>
</protein>
<gene>
    <name evidence="2" type="ORF">ACFOGP_21485</name>
</gene>
<keyword evidence="3" id="KW-1185">Reference proteome</keyword>